<dbReference type="STRING" id="76731.RD2015_4692"/>
<proteinExistence type="predicted"/>
<dbReference type="OrthoDB" id="8613597at2"/>
<accession>A0A0U3MNP6</accession>
<dbReference type="KEGG" id="rdp:RD2015_4692"/>
<dbReference type="Proteomes" id="UP000060699">
    <property type="component" value="Chromosome"/>
</dbReference>
<gene>
    <name evidence="1" type="ORF">RD2015_4692</name>
</gene>
<dbReference type="NCBIfam" id="NF041437">
    <property type="entry name" value="TfpZ"/>
    <property type="match status" value="1"/>
</dbReference>
<dbReference type="AlphaFoldDB" id="A0A0U3MNP6"/>
<evidence type="ECO:0000313" key="2">
    <source>
        <dbReference type="Proteomes" id="UP000060699"/>
    </source>
</evidence>
<dbReference type="EMBL" id="CP013729">
    <property type="protein sequence ID" value="ALV09132.1"/>
    <property type="molecule type" value="Genomic_DNA"/>
</dbReference>
<keyword evidence="2" id="KW-1185">Reference proteome</keyword>
<evidence type="ECO:0000313" key="1">
    <source>
        <dbReference type="EMBL" id="ALV09132.1"/>
    </source>
</evidence>
<reference evidence="1 2" key="1">
    <citation type="submission" date="2015-12" db="EMBL/GenBank/DDBJ databases">
        <title>Complete genome of Roseateles depolymerans KCTC 42856.</title>
        <authorList>
            <person name="Kim K.M."/>
        </authorList>
    </citation>
    <scope>NUCLEOTIDE SEQUENCE [LARGE SCALE GENOMIC DNA]</scope>
    <source>
        <strain evidence="1 2">KCTC 42856</strain>
    </source>
</reference>
<name>A0A0U3MNP6_9BURK</name>
<sequence>MNWRVRFRAFGFHLLASLLVAALAAAVVLLMWYPWPYRIVSGGQELLFILMAVDVVIGPLLTLAVFNLAKPRKELRRDLLIIVVLQVLALAYGLRTVYLARPAVLALEVDRFRVTTANDVRVSELPEALPQYRSLSMTGPELVNTATPTNEQRSDAIMLSFSGFDLGARPSYWRPWDAAARAQTVKKGQPLDDWLKRNPEQATAVRDAAARTGRPVEQLLFLPMLARRTDWSVLVDRTTGDPVGFAPIDH</sequence>
<dbReference type="InterPro" id="IPR047814">
    <property type="entry name" value="TfpX/TfpZ-like"/>
</dbReference>
<protein>
    <submittedName>
        <fullName evidence="1">Fimbrial assembly protein</fullName>
    </submittedName>
</protein>
<dbReference type="RefSeq" id="WP_147307143.1">
    <property type="nucleotide sequence ID" value="NZ_CP013729.1"/>
</dbReference>
<organism evidence="1 2">
    <name type="scientific">Roseateles depolymerans</name>
    <dbReference type="NCBI Taxonomy" id="76731"/>
    <lineage>
        <taxon>Bacteria</taxon>
        <taxon>Pseudomonadati</taxon>
        <taxon>Pseudomonadota</taxon>
        <taxon>Betaproteobacteria</taxon>
        <taxon>Burkholderiales</taxon>
        <taxon>Sphaerotilaceae</taxon>
        <taxon>Roseateles</taxon>
    </lineage>
</organism>